<dbReference type="RefSeq" id="WP_341406154.1">
    <property type="nucleotide sequence ID" value="NZ_JBBUKT010000007.1"/>
</dbReference>
<protein>
    <submittedName>
        <fullName evidence="10">Sugar ABC transporter ATP-binding protein</fullName>
    </submittedName>
</protein>
<reference evidence="10 11" key="1">
    <citation type="submission" date="2024-04" db="EMBL/GenBank/DDBJ databases">
        <title>Luteolibacter sp. isolated from soil.</title>
        <authorList>
            <person name="An J."/>
        </authorList>
    </citation>
    <scope>NUCLEOTIDE SEQUENCE [LARGE SCALE GENOMIC DNA]</scope>
    <source>
        <strain evidence="10 11">Y139</strain>
    </source>
</reference>
<evidence type="ECO:0000256" key="3">
    <source>
        <dbReference type="ARBA" id="ARBA00022597"/>
    </source>
</evidence>
<dbReference type="CDD" id="cd03215">
    <property type="entry name" value="ABC_Carb_Monos_II"/>
    <property type="match status" value="1"/>
</dbReference>
<sequence>MDPAPLLEMRGISKRFPGVVALDQVSLSVAKGEVLALCGENGAGKSTLMKILGGVYQPDDGELFVDGQPVKISAVTDSMALGIAFIHQELNVLDNLDIAANIFLGREPLNALKLIDRKKIHADAAPLLKRLGLDIPSTTPLRNLSIAQQQMVEIAKALSLNARVIIMDEPTSSLTLTETARLLEVVAELRSHGVSIIYISHRLGEVSQCADRVEVLRDGKNAGSLSRTEIHHDAIVAKMVGREIQHVRVPSQAQQTPGYLKVRNARSSRFPGHSVSFDAARGEILGFAGLVGAGRSEIMKAIVGLDPHGTAEVALGTGTLTIRHARDAISHGIFLVPEDRRQEGLITGMTVRENITLPDLGNYSSTGLISKTRETAVAVGQIDSLKIKTPGPEALIRNLSGGNQQKVAIGKWLAMNPKVLILDEPTRGIDVGAKAEIYKLMRTLAENGAVILVISSDMEEVLHVSDRIAVMHEGRITGVLDAADCNEQNVMQLAVGRTVPCAKPASLP</sequence>
<dbReference type="SUPFAM" id="SSF52540">
    <property type="entry name" value="P-loop containing nucleoside triphosphate hydrolases"/>
    <property type="match status" value="2"/>
</dbReference>
<evidence type="ECO:0000256" key="1">
    <source>
        <dbReference type="ARBA" id="ARBA00022448"/>
    </source>
</evidence>
<keyword evidence="11" id="KW-1185">Reference proteome</keyword>
<dbReference type="PANTHER" id="PTHR43790:SF3">
    <property type="entry name" value="D-ALLOSE IMPORT ATP-BINDING PROTEIN ALSA-RELATED"/>
    <property type="match status" value="1"/>
</dbReference>
<dbReference type="InterPro" id="IPR050107">
    <property type="entry name" value="ABC_carbohydrate_import_ATPase"/>
</dbReference>
<evidence type="ECO:0000256" key="2">
    <source>
        <dbReference type="ARBA" id="ARBA00022475"/>
    </source>
</evidence>
<keyword evidence="4" id="KW-0677">Repeat</keyword>
<proteinExistence type="predicted"/>
<dbReference type="PROSITE" id="PS00211">
    <property type="entry name" value="ABC_TRANSPORTER_1"/>
    <property type="match status" value="1"/>
</dbReference>
<dbReference type="EMBL" id="JBBUKT010000007">
    <property type="protein sequence ID" value="MEK7952397.1"/>
    <property type="molecule type" value="Genomic_DNA"/>
</dbReference>
<keyword evidence="7" id="KW-1278">Translocase</keyword>
<dbReference type="InterPro" id="IPR027417">
    <property type="entry name" value="P-loop_NTPase"/>
</dbReference>
<evidence type="ECO:0000256" key="4">
    <source>
        <dbReference type="ARBA" id="ARBA00022737"/>
    </source>
</evidence>
<evidence type="ECO:0000313" key="11">
    <source>
        <dbReference type="Proteomes" id="UP001371305"/>
    </source>
</evidence>
<dbReference type="GO" id="GO:0005524">
    <property type="term" value="F:ATP binding"/>
    <property type="evidence" value="ECO:0007669"/>
    <property type="project" value="UniProtKB-KW"/>
</dbReference>
<keyword evidence="2" id="KW-1003">Cell membrane</keyword>
<dbReference type="Pfam" id="PF00005">
    <property type="entry name" value="ABC_tran"/>
    <property type="match status" value="2"/>
</dbReference>
<keyword evidence="1" id="KW-0813">Transport</keyword>
<keyword evidence="3" id="KW-0762">Sugar transport</keyword>
<evidence type="ECO:0000259" key="9">
    <source>
        <dbReference type="PROSITE" id="PS50893"/>
    </source>
</evidence>
<comment type="caution">
    <text evidence="10">The sequence shown here is derived from an EMBL/GenBank/DDBJ whole genome shotgun (WGS) entry which is preliminary data.</text>
</comment>
<evidence type="ECO:0000256" key="7">
    <source>
        <dbReference type="ARBA" id="ARBA00022967"/>
    </source>
</evidence>
<evidence type="ECO:0000256" key="8">
    <source>
        <dbReference type="ARBA" id="ARBA00023136"/>
    </source>
</evidence>
<dbReference type="Gene3D" id="3.40.50.300">
    <property type="entry name" value="P-loop containing nucleotide triphosphate hydrolases"/>
    <property type="match status" value="2"/>
</dbReference>
<dbReference type="Proteomes" id="UP001371305">
    <property type="component" value="Unassembled WGS sequence"/>
</dbReference>
<dbReference type="SMART" id="SM00382">
    <property type="entry name" value="AAA"/>
    <property type="match status" value="2"/>
</dbReference>
<feature type="domain" description="ABC transporter" evidence="9">
    <location>
        <begin position="254"/>
        <end position="498"/>
    </location>
</feature>
<organism evidence="10 11">
    <name type="scientific">Luteolibacter soli</name>
    <dbReference type="NCBI Taxonomy" id="3135280"/>
    <lineage>
        <taxon>Bacteria</taxon>
        <taxon>Pseudomonadati</taxon>
        <taxon>Verrucomicrobiota</taxon>
        <taxon>Verrucomicrobiia</taxon>
        <taxon>Verrucomicrobiales</taxon>
        <taxon>Verrucomicrobiaceae</taxon>
        <taxon>Luteolibacter</taxon>
    </lineage>
</organism>
<feature type="domain" description="ABC transporter" evidence="9">
    <location>
        <begin position="7"/>
        <end position="243"/>
    </location>
</feature>
<evidence type="ECO:0000256" key="5">
    <source>
        <dbReference type="ARBA" id="ARBA00022741"/>
    </source>
</evidence>
<dbReference type="InterPro" id="IPR003439">
    <property type="entry name" value="ABC_transporter-like_ATP-bd"/>
</dbReference>
<dbReference type="PROSITE" id="PS50893">
    <property type="entry name" value="ABC_TRANSPORTER_2"/>
    <property type="match status" value="2"/>
</dbReference>
<keyword evidence="5" id="KW-0547">Nucleotide-binding</keyword>
<keyword evidence="8" id="KW-0472">Membrane</keyword>
<gene>
    <name evidence="10" type="ORF">WKV53_17935</name>
</gene>
<dbReference type="PANTHER" id="PTHR43790">
    <property type="entry name" value="CARBOHYDRATE TRANSPORT ATP-BINDING PROTEIN MG119-RELATED"/>
    <property type="match status" value="1"/>
</dbReference>
<dbReference type="InterPro" id="IPR017871">
    <property type="entry name" value="ABC_transporter-like_CS"/>
</dbReference>
<evidence type="ECO:0000313" key="10">
    <source>
        <dbReference type="EMBL" id="MEK7952397.1"/>
    </source>
</evidence>
<accession>A0ABU9AZG5</accession>
<dbReference type="CDD" id="cd03216">
    <property type="entry name" value="ABC_Carb_Monos_I"/>
    <property type="match status" value="1"/>
</dbReference>
<name>A0ABU9AZG5_9BACT</name>
<evidence type="ECO:0000256" key="6">
    <source>
        <dbReference type="ARBA" id="ARBA00022840"/>
    </source>
</evidence>
<dbReference type="InterPro" id="IPR003593">
    <property type="entry name" value="AAA+_ATPase"/>
</dbReference>
<keyword evidence="6 10" id="KW-0067">ATP-binding</keyword>